<dbReference type="AlphaFoldDB" id="A0A6J8CKH1"/>
<keyword evidence="2" id="KW-1185">Reference proteome</keyword>
<dbReference type="Proteomes" id="UP000507470">
    <property type="component" value="Unassembled WGS sequence"/>
</dbReference>
<accession>A0A6J8CKH1</accession>
<sequence>MTINRQNFQRRHMFANFVTKHHSNECTKVKDPSARIAIVERKKLCFNCLGSHLAKECKSQNKCRKCSKKHHISLCGDRFVAEQKSESVKTGGQNGEKAVPVVMHTSFTVKQISNVSLKTEIAPVYFTNCEGAQRSFITESLARKLNVNTTGKETV</sequence>
<dbReference type="EMBL" id="CACVKT020005553">
    <property type="protein sequence ID" value="CAC5395627.1"/>
    <property type="molecule type" value="Genomic_DNA"/>
</dbReference>
<reference evidence="1 2" key="1">
    <citation type="submission" date="2020-06" db="EMBL/GenBank/DDBJ databases">
        <authorList>
            <person name="Li R."/>
            <person name="Bekaert M."/>
        </authorList>
    </citation>
    <scope>NUCLEOTIDE SEQUENCE [LARGE SCALE GENOMIC DNA]</scope>
    <source>
        <strain evidence="2">wild</strain>
    </source>
</reference>
<proteinExistence type="predicted"/>
<name>A0A6J8CKH1_MYTCO</name>
<dbReference type="PANTHER" id="PTHR47331">
    <property type="entry name" value="PHD-TYPE DOMAIN-CONTAINING PROTEIN"/>
    <property type="match status" value="1"/>
</dbReference>
<protein>
    <submittedName>
        <fullName evidence="1">Uncharacterized protein</fullName>
    </submittedName>
</protein>
<dbReference type="PANTHER" id="PTHR47331:SF1">
    <property type="entry name" value="GAG-LIKE PROTEIN"/>
    <property type="match status" value="1"/>
</dbReference>
<dbReference type="OrthoDB" id="6155266at2759"/>
<evidence type="ECO:0000313" key="2">
    <source>
        <dbReference type="Proteomes" id="UP000507470"/>
    </source>
</evidence>
<gene>
    <name evidence="1" type="ORF">MCOR_30273</name>
</gene>
<evidence type="ECO:0000313" key="1">
    <source>
        <dbReference type="EMBL" id="CAC5395627.1"/>
    </source>
</evidence>
<organism evidence="1 2">
    <name type="scientific">Mytilus coruscus</name>
    <name type="common">Sea mussel</name>
    <dbReference type="NCBI Taxonomy" id="42192"/>
    <lineage>
        <taxon>Eukaryota</taxon>
        <taxon>Metazoa</taxon>
        <taxon>Spiralia</taxon>
        <taxon>Lophotrochozoa</taxon>
        <taxon>Mollusca</taxon>
        <taxon>Bivalvia</taxon>
        <taxon>Autobranchia</taxon>
        <taxon>Pteriomorphia</taxon>
        <taxon>Mytilida</taxon>
        <taxon>Mytiloidea</taxon>
        <taxon>Mytilidae</taxon>
        <taxon>Mytilinae</taxon>
        <taxon>Mytilus</taxon>
    </lineage>
</organism>